<dbReference type="AlphaFoldDB" id="A0A319B9Y0"/>
<name>A0A319B9Y0_ASPVC</name>
<sequence length="148" mass="17497">MRREKAMQERKEKRGRERERERELEEGERVECKIKSNGKKKSNDRFGRYGRLEKKEGIWIPFDRHSGYPLFFLMGFTVLVLFSQISHFAHLRFQSIIPFSIFFFSTACLTKANDLTLTQWTTTFQTSLRPSQADGGEAEAWKVDYDSE</sequence>
<keyword evidence="2" id="KW-1133">Transmembrane helix</keyword>
<reference evidence="3" key="1">
    <citation type="submission" date="2016-12" db="EMBL/GenBank/DDBJ databases">
        <title>The genomes of Aspergillus section Nigri reveals drivers in fungal speciation.</title>
        <authorList>
            <consortium name="DOE Joint Genome Institute"/>
            <person name="Vesth T.C."/>
            <person name="Nybo J."/>
            <person name="Theobald S."/>
            <person name="Brandl J."/>
            <person name="Frisvad J.C."/>
            <person name="Nielsen K.F."/>
            <person name="Lyhne E.K."/>
            <person name="Kogle M.E."/>
            <person name="Kuo A."/>
            <person name="Riley R."/>
            <person name="Clum A."/>
            <person name="Nolan M."/>
            <person name="Lipzen A."/>
            <person name="Salamov A."/>
            <person name="Henrissat B."/>
            <person name="Wiebenga A."/>
            <person name="De Vries R.P."/>
            <person name="Grigoriev I.V."/>
            <person name="Mortensen U.H."/>
            <person name="Andersen M.R."/>
            <person name="Baker S.E."/>
        </authorList>
    </citation>
    <scope>NUCLEOTIDE SEQUENCE [LARGE SCALE GENOMIC DNA]</scope>
    <source>
        <strain evidence="3">CBS 113365</strain>
    </source>
</reference>
<dbReference type="RefSeq" id="XP_025557107.1">
    <property type="nucleotide sequence ID" value="XM_025702005.1"/>
</dbReference>
<feature type="region of interest" description="Disordered" evidence="1">
    <location>
        <begin position="1"/>
        <end position="27"/>
    </location>
</feature>
<feature type="transmembrane region" description="Helical" evidence="2">
    <location>
        <begin position="68"/>
        <end position="85"/>
    </location>
</feature>
<accession>A0A319B9Y0</accession>
<keyword evidence="4" id="KW-1185">Reference proteome</keyword>
<keyword evidence="2" id="KW-0472">Membrane</keyword>
<proteinExistence type="predicted"/>
<organism evidence="3 4">
    <name type="scientific">Aspergillus vadensis (strain CBS 113365 / IMI 142717 / IBT 24658)</name>
    <dbReference type="NCBI Taxonomy" id="1448311"/>
    <lineage>
        <taxon>Eukaryota</taxon>
        <taxon>Fungi</taxon>
        <taxon>Dikarya</taxon>
        <taxon>Ascomycota</taxon>
        <taxon>Pezizomycotina</taxon>
        <taxon>Eurotiomycetes</taxon>
        <taxon>Eurotiomycetidae</taxon>
        <taxon>Eurotiales</taxon>
        <taxon>Aspergillaceae</taxon>
        <taxon>Aspergillus</taxon>
        <taxon>Aspergillus subgen. Circumdati</taxon>
    </lineage>
</organism>
<dbReference type="GeneID" id="37206597"/>
<dbReference type="EMBL" id="KZ821656">
    <property type="protein sequence ID" value="PYH63313.1"/>
    <property type="molecule type" value="Genomic_DNA"/>
</dbReference>
<dbReference type="Proteomes" id="UP000248405">
    <property type="component" value="Unassembled WGS sequence"/>
</dbReference>
<evidence type="ECO:0000256" key="1">
    <source>
        <dbReference type="SAM" id="MobiDB-lite"/>
    </source>
</evidence>
<protein>
    <submittedName>
        <fullName evidence="3">Uncharacterized protein</fullName>
    </submittedName>
</protein>
<evidence type="ECO:0000256" key="2">
    <source>
        <dbReference type="SAM" id="Phobius"/>
    </source>
</evidence>
<gene>
    <name evidence="3" type="ORF">BO88DRAFT_221566</name>
</gene>
<evidence type="ECO:0000313" key="3">
    <source>
        <dbReference type="EMBL" id="PYH63313.1"/>
    </source>
</evidence>
<keyword evidence="2" id="KW-0812">Transmembrane</keyword>
<evidence type="ECO:0000313" key="4">
    <source>
        <dbReference type="Proteomes" id="UP000248405"/>
    </source>
</evidence>